<feature type="compositionally biased region" description="Basic residues" evidence="5">
    <location>
        <begin position="143"/>
        <end position="163"/>
    </location>
</feature>
<evidence type="ECO:0000313" key="8">
    <source>
        <dbReference type="Proteomes" id="UP001140502"/>
    </source>
</evidence>
<dbReference type="PANTHER" id="PTHR11040:SF24">
    <property type="entry name" value="FE(2+) TRANSPORTER 3"/>
    <property type="match status" value="1"/>
</dbReference>
<evidence type="ECO:0000256" key="6">
    <source>
        <dbReference type="SAM" id="Phobius"/>
    </source>
</evidence>
<feature type="transmembrane region" description="Helical" evidence="6">
    <location>
        <begin position="345"/>
        <end position="364"/>
    </location>
</feature>
<name>A0A9W8WC91_9HYPO</name>
<feature type="transmembrane region" description="Helical" evidence="6">
    <location>
        <begin position="94"/>
        <end position="116"/>
    </location>
</feature>
<evidence type="ECO:0000256" key="3">
    <source>
        <dbReference type="ARBA" id="ARBA00022989"/>
    </source>
</evidence>
<dbReference type="EMBL" id="JAPEUR010000121">
    <property type="protein sequence ID" value="KAJ4319631.1"/>
    <property type="molecule type" value="Genomic_DNA"/>
</dbReference>
<evidence type="ECO:0000256" key="1">
    <source>
        <dbReference type="ARBA" id="ARBA00004141"/>
    </source>
</evidence>
<dbReference type="InterPro" id="IPR003689">
    <property type="entry name" value="ZIP"/>
</dbReference>
<feature type="compositionally biased region" description="Polar residues" evidence="5">
    <location>
        <begin position="165"/>
        <end position="175"/>
    </location>
</feature>
<protein>
    <recommendedName>
        <fullName evidence="9">Zinc-regulated transporter 2</fullName>
    </recommendedName>
</protein>
<dbReference type="GO" id="GO:0005385">
    <property type="term" value="F:zinc ion transmembrane transporter activity"/>
    <property type="evidence" value="ECO:0007669"/>
    <property type="project" value="TreeGrafter"/>
</dbReference>
<dbReference type="PANTHER" id="PTHR11040">
    <property type="entry name" value="ZINC/IRON TRANSPORTER"/>
    <property type="match status" value="1"/>
</dbReference>
<keyword evidence="8" id="KW-1185">Reference proteome</keyword>
<sequence length="434" mass="47454">MGPEAESSERPQCGSQQEGGPEGYNLVLHVGGLCAGFPVAAKKLPWLKIPPRVFFACKHFGTGVLVATAFVHLLPTAFGSLTNPCLPELFTDVYPAMPGVIMMASMFLLFMVELYLNAKTGGHSHGGPTGTSFGGDSTDATHAHTHAHAHAHTHARTHTHGHKPSSISQQTTASSYWGEDQRTETNVDISYEKAMAQKFYENNSQPYARSSDEDNSYSTMPAWFVVFYEQYVRQRAEMMEMIQHTRKISSANFDEQISSQTSPSHFDEEGQEVDPQVYKKMSTNITLLEGGILFHSVFVGITIAMTTDGLVVLLTAIMFHQMFEGLGLGSRIAAVPYPRGSPRPWLLVFAFGTTAPIGQAIGIASRNTYDPESELGLIMVGVFNAISSGLLIYAALVNLMVEDFLSEEASLLMKKKDKIAALAWVFLGGKLLIY</sequence>
<keyword evidence="2 6" id="KW-0812">Transmembrane</keyword>
<dbReference type="OrthoDB" id="448280at2759"/>
<feature type="transmembrane region" description="Helical" evidence="6">
    <location>
        <begin position="53"/>
        <end position="74"/>
    </location>
</feature>
<gene>
    <name evidence="7" type="ORF">N0V84_006267</name>
</gene>
<evidence type="ECO:0000256" key="4">
    <source>
        <dbReference type="ARBA" id="ARBA00023136"/>
    </source>
</evidence>
<feature type="transmembrane region" description="Helical" evidence="6">
    <location>
        <begin position="376"/>
        <end position="396"/>
    </location>
</feature>
<comment type="subcellular location">
    <subcellularLocation>
        <location evidence="1">Membrane</location>
        <topology evidence="1">Multi-pass membrane protein</topology>
    </subcellularLocation>
</comment>
<evidence type="ECO:0000256" key="2">
    <source>
        <dbReference type="ARBA" id="ARBA00022692"/>
    </source>
</evidence>
<dbReference type="GO" id="GO:0005886">
    <property type="term" value="C:plasma membrane"/>
    <property type="evidence" value="ECO:0007669"/>
    <property type="project" value="TreeGrafter"/>
</dbReference>
<comment type="caution">
    <text evidence="7">The sequence shown here is derived from an EMBL/GenBank/DDBJ whole genome shotgun (WGS) entry which is preliminary data.</text>
</comment>
<dbReference type="Proteomes" id="UP001140502">
    <property type="component" value="Unassembled WGS sequence"/>
</dbReference>
<evidence type="ECO:0008006" key="9">
    <source>
        <dbReference type="Google" id="ProtNLM"/>
    </source>
</evidence>
<accession>A0A9W8WC91</accession>
<keyword evidence="3 6" id="KW-1133">Transmembrane helix</keyword>
<feature type="region of interest" description="Disordered" evidence="5">
    <location>
        <begin position="126"/>
        <end position="180"/>
    </location>
</feature>
<reference evidence="7" key="1">
    <citation type="submission" date="2022-10" db="EMBL/GenBank/DDBJ databases">
        <title>Tapping the CABI collections for fungal endophytes: first genome assemblies for Collariella, Neodidymelliopsis, Ascochyta clinopodiicola, Didymella pomorum, Didymosphaeria variabile, Neocosmospora piperis and Neocucurbitaria cava.</title>
        <authorList>
            <person name="Hill R."/>
        </authorList>
    </citation>
    <scope>NUCLEOTIDE SEQUENCE</scope>
    <source>
        <strain evidence="7">IMI 366586</strain>
    </source>
</reference>
<evidence type="ECO:0000313" key="7">
    <source>
        <dbReference type="EMBL" id="KAJ4319631.1"/>
    </source>
</evidence>
<dbReference type="AlphaFoldDB" id="A0A9W8WC91"/>
<proteinExistence type="predicted"/>
<organism evidence="7 8">
    <name type="scientific">Fusarium piperis</name>
    <dbReference type="NCBI Taxonomy" id="1435070"/>
    <lineage>
        <taxon>Eukaryota</taxon>
        <taxon>Fungi</taxon>
        <taxon>Dikarya</taxon>
        <taxon>Ascomycota</taxon>
        <taxon>Pezizomycotina</taxon>
        <taxon>Sordariomycetes</taxon>
        <taxon>Hypocreomycetidae</taxon>
        <taxon>Hypocreales</taxon>
        <taxon>Nectriaceae</taxon>
        <taxon>Fusarium</taxon>
        <taxon>Fusarium solani species complex</taxon>
    </lineage>
</organism>
<evidence type="ECO:0000256" key="5">
    <source>
        <dbReference type="SAM" id="MobiDB-lite"/>
    </source>
</evidence>
<dbReference type="Pfam" id="PF02535">
    <property type="entry name" value="Zip"/>
    <property type="match status" value="1"/>
</dbReference>
<keyword evidence="4 6" id="KW-0472">Membrane</keyword>